<feature type="transmembrane region" description="Helical" evidence="2">
    <location>
        <begin position="326"/>
        <end position="349"/>
    </location>
</feature>
<feature type="region of interest" description="Disordered" evidence="1">
    <location>
        <begin position="176"/>
        <end position="204"/>
    </location>
</feature>
<evidence type="ECO:0000313" key="5">
    <source>
        <dbReference type="Proteomes" id="UP000472269"/>
    </source>
</evidence>
<dbReference type="GO" id="GO:0016020">
    <property type="term" value="C:membrane"/>
    <property type="evidence" value="ECO:0007669"/>
    <property type="project" value="TreeGrafter"/>
</dbReference>
<keyword evidence="2" id="KW-0812">Transmembrane</keyword>
<feature type="transmembrane region" description="Helical" evidence="2">
    <location>
        <begin position="12"/>
        <end position="37"/>
    </location>
</feature>
<keyword evidence="2" id="KW-0472">Membrane</keyword>
<dbReference type="InterPro" id="IPR051237">
    <property type="entry name" value="Ferric-chelate_Red/DefProt"/>
</dbReference>
<feature type="domain" description="Reelin" evidence="3">
    <location>
        <begin position="21"/>
        <end position="181"/>
    </location>
</feature>
<dbReference type="PANTHER" id="PTHR45828">
    <property type="entry name" value="CYTOCHROME B561/FERRIC REDUCTASE TRANSMEMBRANE"/>
    <property type="match status" value="1"/>
</dbReference>
<protein>
    <submittedName>
        <fullName evidence="4">Reeler domain containing 1</fullName>
    </submittedName>
</protein>
<dbReference type="AlphaFoldDB" id="A0A663NEJ4"/>
<dbReference type="Proteomes" id="UP000472269">
    <property type="component" value="Unplaced"/>
</dbReference>
<dbReference type="Gene3D" id="2.60.40.4060">
    <property type="entry name" value="Reeler domain"/>
    <property type="match status" value="1"/>
</dbReference>
<reference evidence="4" key="2">
    <citation type="submission" date="2025-09" db="UniProtKB">
        <authorList>
            <consortium name="Ensembl"/>
        </authorList>
    </citation>
    <scope>IDENTIFICATION</scope>
</reference>
<dbReference type="PROSITE" id="PS51019">
    <property type="entry name" value="REELIN"/>
    <property type="match status" value="1"/>
</dbReference>
<evidence type="ECO:0000313" key="4">
    <source>
        <dbReference type="Ensembl" id="ENSACUP00000022143.1"/>
    </source>
</evidence>
<dbReference type="Pfam" id="PF02014">
    <property type="entry name" value="Reeler"/>
    <property type="match status" value="1"/>
</dbReference>
<sequence>QRLQTAHIAVVGWAYTTLCLVSYAAAFSHGASLSACADMMPRHLRVQLHSPSNNYITVHTNMSFYSPGDRVPVTVRSTRDFMGFLLQARKVSNNEIAGTFVFMPPGSKLLTCFEDGDTVTHSDKSLKRNLSFVWKAPDQPIGDIKFFISIVQSYFVYWAKIESAIVAQRGQNKTLAGSSKKLDPVTPVPSQGPADPHRTGMASKGTGFLLTASRRVVLQLIPGNTESGAVLKASQHVTTSPAPHGHAHLGDTAATIAWFGDANAAGNLSLASRQMAERKPGPQPEEEGTSGEEAAAGGNTPPWVTRPAPKSAVPGKGEDPDRGTRLLAAQLGILLVCTATLGLALAAAVRCVCAQHCHKRTEVSFSEPDPDVIAVRENGEVMRFRKIRENSFVLVQAEYNWVSPSSSGKKTIISSATVAGVGEDGPDCTAQVITSCSGVPLHASI</sequence>
<keyword evidence="2" id="KW-1133">Transmembrane helix</keyword>
<reference evidence="4" key="1">
    <citation type="submission" date="2025-08" db="UniProtKB">
        <authorList>
            <consortium name="Ensembl"/>
        </authorList>
    </citation>
    <scope>IDENTIFICATION</scope>
</reference>
<evidence type="ECO:0000256" key="1">
    <source>
        <dbReference type="SAM" id="MobiDB-lite"/>
    </source>
</evidence>
<organism evidence="4 5">
    <name type="scientific">Athene cunicularia</name>
    <name type="common">Burrowing owl</name>
    <name type="synonym">Speotyto cunicularia</name>
    <dbReference type="NCBI Taxonomy" id="194338"/>
    <lineage>
        <taxon>Eukaryota</taxon>
        <taxon>Metazoa</taxon>
        <taxon>Chordata</taxon>
        <taxon>Craniata</taxon>
        <taxon>Vertebrata</taxon>
        <taxon>Euteleostomi</taxon>
        <taxon>Archelosauria</taxon>
        <taxon>Archosauria</taxon>
        <taxon>Dinosauria</taxon>
        <taxon>Saurischia</taxon>
        <taxon>Theropoda</taxon>
        <taxon>Coelurosauria</taxon>
        <taxon>Aves</taxon>
        <taxon>Neognathae</taxon>
        <taxon>Neoaves</taxon>
        <taxon>Telluraves</taxon>
        <taxon>Strigiformes</taxon>
        <taxon>Strigidae</taxon>
        <taxon>Athene</taxon>
    </lineage>
</organism>
<dbReference type="InterPro" id="IPR002861">
    <property type="entry name" value="Reeler_dom"/>
</dbReference>
<evidence type="ECO:0000259" key="3">
    <source>
        <dbReference type="PROSITE" id="PS51019"/>
    </source>
</evidence>
<dbReference type="OMA" id="DMQPKHI"/>
<proteinExistence type="predicted"/>
<accession>A0A663NEJ4</accession>
<dbReference type="InterPro" id="IPR042307">
    <property type="entry name" value="Reeler_sf"/>
</dbReference>
<dbReference type="PANTHER" id="PTHR45828:SF51">
    <property type="entry name" value="REELIN DOMAIN-CONTAINING PROTEIN 1"/>
    <property type="match status" value="1"/>
</dbReference>
<feature type="region of interest" description="Disordered" evidence="1">
    <location>
        <begin position="273"/>
        <end position="320"/>
    </location>
</feature>
<name>A0A663NEJ4_ATHCN</name>
<dbReference type="Ensembl" id="ENSACUT00000023603.1">
    <property type="protein sequence ID" value="ENSACUP00000022143.1"/>
    <property type="gene ID" value="ENSACUG00000014778.1"/>
</dbReference>
<evidence type="ECO:0000256" key="2">
    <source>
        <dbReference type="SAM" id="Phobius"/>
    </source>
</evidence>
<dbReference type="CDD" id="cd08544">
    <property type="entry name" value="Reeler"/>
    <property type="match status" value="1"/>
</dbReference>
<keyword evidence="5" id="KW-1185">Reference proteome</keyword>